<dbReference type="EC" id="3.2.1.52" evidence="10"/>
<feature type="domain" description="Glycoside hydrolase family 3 N-terminal" evidence="11">
    <location>
        <begin position="16"/>
        <end position="284"/>
    </location>
</feature>
<comment type="catalytic activity">
    <reaction evidence="1 10">
        <text>Hydrolysis of terminal non-reducing N-acetyl-D-hexosamine residues in N-acetyl-beta-D-hexosaminides.</text>
        <dbReference type="EC" id="3.2.1.52"/>
    </reaction>
</comment>
<evidence type="ECO:0000313" key="12">
    <source>
        <dbReference type="EMBL" id="MCG5030554.1"/>
    </source>
</evidence>
<keyword evidence="5 10" id="KW-0133">Cell shape</keyword>
<dbReference type="EMBL" id="JAKNCT010000003">
    <property type="protein sequence ID" value="MCG5030554.1"/>
    <property type="molecule type" value="Genomic_DNA"/>
</dbReference>
<evidence type="ECO:0000256" key="10">
    <source>
        <dbReference type="HAMAP-Rule" id="MF_00364"/>
    </source>
</evidence>
<evidence type="ECO:0000256" key="7">
    <source>
        <dbReference type="ARBA" id="ARBA00023295"/>
    </source>
</evidence>
<comment type="subcellular location">
    <subcellularLocation>
        <location evidence="10">Cytoplasm</location>
    </subcellularLocation>
</comment>
<dbReference type="InterPro" id="IPR022956">
    <property type="entry name" value="Beta_hexosaminidase_bac"/>
</dbReference>
<dbReference type="GO" id="GO:0004563">
    <property type="term" value="F:beta-N-acetylhexosaminidase activity"/>
    <property type="evidence" value="ECO:0007669"/>
    <property type="project" value="UniProtKB-EC"/>
</dbReference>
<feature type="site" description="Important for catalytic activity" evidence="10">
    <location>
        <position position="177"/>
    </location>
</feature>
<feature type="binding site" evidence="10">
    <location>
        <position position="62"/>
    </location>
    <ligand>
        <name>substrate</name>
    </ligand>
</feature>
<name>A0ABS9MPM2_9BURK</name>
<evidence type="ECO:0000256" key="1">
    <source>
        <dbReference type="ARBA" id="ARBA00001231"/>
    </source>
</evidence>
<feature type="binding site" evidence="10">
    <location>
        <position position="70"/>
    </location>
    <ligand>
        <name>substrate</name>
    </ligand>
</feature>
<keyword evidence="9 10" id="KW-0961">Cell wall biogenesis/degradation</keyword>
<dbReference type="InterPro" id="IPR019800">
    <property type="entry name" value="Glyco_hydro_3_AS"/>
</dbReference>
<reference evidence="12 13" key="1">
    <citation type="submission" date="2022-02" db="EMBL/GenBank/DDBJ databases">
        <title>Mesosutterella porci, a novel member of the family Sutterellaceae from pig feces.</title>
        <authorList>
            <person name="Wylensek D."/>
            <person name="Clavel T."/>
        </authorList>
    </citation>
    <scope>NUCLEOTIDE SEQUENCE [LARGE SCALE GENOMIC DNA]</scope>
    <source>
        <strain evidence="13">oilRF-744-wt-GAM-9</strain>
    </source>
</reference>
<comment type="caution">
    <text evidence="12">The sequence shown here is derived from an EMBL/GenBank/DDBJ whole genome shotgun (WGS) entry which is preliminary data.</text>
</comment>
<feature type="binding site" evidence="10">
    <location>
        <position position="136"/>
    </location>
    <ligand>
        <name>substrate</name>
    </ligand>
</feature>
<keyword evidence="13" id="KW-1185">Reference proteome</keyword>
<comment type="pathway">
    <text evidence="10">Cell wall biogenesis; peptidoglycan recycling.</text>
</comment>
<dbReference type="InterPro" id="IPR036962">
    <property type="entry name" value="Glyco_hydro_3_N_sf"/>
</dbReference>
<dbReference type="Pfam" id="PF00933">
    <property type="entry name" value="Glyco_hydro_3"/>
    <property type="match status" value="1"/>
</dbReference>
<feature type="active site" description="Proton donor/acceptor" evidence="10">
    <location>
        <position position="179"/>
    </location>
</feature>
<protein>
    <recommendedName>
        <fullName evidence="10">Beta-hexosaminidase</fullName>
        <ecNumber evidence="10">3.2.1.52</ecNumber>
    </recommendedName>
    <alternativeName>
        <fullName evidence="10">Beta-N-acetylhexosaminidase</fullName>
    </alternativeName>
    <alternativeName>
        <fullName evidence="10">N-acetyl-beta-glucosaminidase</fullName>
    </alternativeName>
</protein>
<comment type="function">
    <text evidence="10">Plays a role in peptidoglycan recycling by cleaving the terminal beta-1,4-linked N-acetylglucosamine (GlcNAc) from peptide-linked peptidoglycan fragments, giving rise to free GlcNAc, anhydro-N-acetylmuramic acid and anhydro-N-acetylmuramic acid-linked peptides.</text>
</comment>
<organism evidence="12 13">
    <name type="scientific">Mesosutterella porci</name>
    <dbReference type="NCBI Taxonomy" id="2915351"/>
    <lineage>
        <taxon>Bacteria</taxon>
        <taxon>Pseudomonadati</taxon>
        <taxon>Pseudomonadota</taxon>
        <taxon>Betaproteobacteria</taxon>
        <taxon>Burkholderiales</taxon>
        <taxon>Sutterellaceae</taxon>
        <taxon>Mesosutterella</taxon>
    </lineage>
</organism>
<dbReference type="Proteomes" id="UP001297600">
    <property type="component" value="Unassembled WGS sequence"/>
</dbReference>
<keyword evidence="8 10" id="KW-0131">Cell cycle</keyword>
<keyword evidence="6 10" id="KW-0573">Peptidoglycan synthesis</keyword>
<evidence type="ECO:0000256" key="5">
    <source>
        <dbReference type="ARBA" id="ARBA00022960"/>
    </source>
</evidence>
<dbReference type="PANTHER" id="PTHR30480:SF13">
    <property type="entry name" value="BETA-HEXOSAMINIDASE"/>
    <property type="match status" value="1"/>
</dbReference>
<evidence type="ECO:0000256" key="8">
    <source>
        <dbReference type="ARBA" id="ARBA00023306"/>
    </source>
</evidence>
<feature type="binding site" evidence="10">
    <location>
        <begin position="166"/>
        <end position="167"/>
    </location>
    <ligand>
        <name>substrate</name>
    </ligand>
</feature>
<dbReference type="SUPFAM" id="SSF51445">
    <property type="entry name" value="(Trans)glycosidases"/>
    <property type="match status" value="1"/>
</dbReference>
<dbReference type="HAMAP" id="MF_00364">
    <property type="entry name" value="NagZ"/>
    <property type="match status" value="1"/>
</dbReference>
<evidence type="ECO:0000256" key="6">
    <source>
        <dbReference type="ARBA" id="ARBA00022984"/>
    </source>
</evidence>
<keyword evidence="7 10" id="KW-0326">Glycosidase</keyword>
<dbReference type="Gene3D" id="3.20.20.300">
    <property type="entry name" value="Glycoside hydrolase, family 3, N-terminal domain"/>
    <property type="match status" value="1"/>
</dbReference>
<dbReference type="InterPro" id="IPR017853">
    <property type="entry name" value="GH"/>
</dbReference>
<evidence type="ECO:0000256" key="4">
    <source>
        <dbReference type="ARBA" id="ARBA00022801"/>
    </source>
</evidence>
<gene>
    <name evidence="10 12" type="primary">nagZ</name>
    <name evidence="12" type="ORF">MAF45_03730</name>
</gene>
<keyword evidence="3 10" id="KW-0132">Cell division</keyword>
<accession>A0ABS9MPM2</accession>
<keyword evidence="2 10" id="KW-0963">Cytoplasm</keyword>
<sequence>MLGPAVIDIEGTALTAADRRRIASSLAGMVILFTRNYESPEQLRALCDEIHGARPGILISVDHEGGRVQRFRRGFTRLPALAQYGRMYGRDRGEALRASWAHGYVLAAELLACGVDFSFAPDLDLDWGHSKVIGHRSFSRDPQAVAELALAMISGMREAGMACCGKHFPGHGWAGADSHKELPEDERDPQLIVREDASPYRVLAPALASVMTAHVAYPGMDPLPATFSRRWLSEVLRGRCGFEGLVFSDDLAMGGARVAGGILERARAALDAGCDALILCNAPQLSDELLAGLDWKRSELFERRSARLNPSRLWPGRSALERDPLYAQCRRLVPATDSDLVDWVEEAR</sequence>
<dbReference type="PANTHER" id="PTHR30480">
    <property type="entry name" value="BETA-HEXOSAMINIDASE-RELATED"/>
    <property type="match status" value="1"/>
</dbReference>
<dbReference type="InterPro" id="IPR050226">
    <property type="entry name" value="NagZ_Beta-hexosaminidase"/>
</dbReference>
<dbReference type="InterPro" id="IPR001764">
    <property type="entry name" value="Glyco_hydro_3_N"/>
</dbReference>
<feature type="active site" description="Nucleophile" evidence="10">
    <location>
        <position position="249"/>
    </location>
</feature>
<dbReference type="RefSeq" id="WP_237978206.1">
    <property type="nucleotide sequence ID" value="NZ_JAKNCT010000003.1"/>
</dbReference>
<evidence type="ECO:0000259" key="11">
    <source>
        <dbReference type="Pfam" id="PF00933"/>
    </source>
</evidence>
<evidence type="ECO:0000256" key="2">
    <source>
        <dbReference type="ARBA" id="ARBA00022490"/>
    </source>
</evidence>
<dbReference type="PROSITE" id="PS00775">
    <property type="entry name" value="GLYCOSYL_HYDROL_F3"/>
    <property type="match status" value="1"/>
</dbReference>
<comment type="similarity">
    <text evidence="10">Belongs to the glycosyl hydrolase 3 family. NagZ subfamily.</text>
</comment>
<evidence type="ECO:0000256" key="9">
    <source>
        <dbReference type="ARBA" id="ARBA00023316"/>
    </source>
</evidence>
<keyword evidence="4 10" id="KW-0378">Hydrolase</keyword>
<proteinExistence type="inferred from homology"/>
<evidence type="ECO:0000256" key="3">
    <source>
        <dbReference type="ARBA" id="ARBA00022618"/>
    </source>
</evidence>
<dbReference type="NCBIfam" id="NF003740">
    <property type="entry name" value="PRK05337.1"/>
    <property type="match status" value="1"/>
</dbReference>
<evidence type="ECO:0000313" key="13">
    <source>
        <dbReference type="Proteomes" id="UP001297600"/>
    </source>
</evidence>